<sequence>MGVAYYFHPFSEVFRIRYLTNHLSRIIRGYRCGILFYSCLPYSRYANFNELTGFVEYTHDSLYTDMRPAQKLQVN</sequence>
<name>A0A1H9Z521_9PROT</name>
<reference evidence="2" key="1">
    <citation type="submission" date="2016-10" db="EMBL/GenBank/DDBJ databases">
        <authorList>
            <person name="Varghese N."/>
            <person name="Submissions S."/>
        </authorList>
    </citation>
    <scope>NUCLEOTIDE SEQUENCE [LARGE SCALE GENOMIC DNA]</scope>
    <source>
        <strain evidence="2">Nm71</strain>
    </source>
</reference>
<keyword evidence="2" id="KW-1185">Reference proteome</keyword>
<dbReference type="EMBL" id="FOIA01000003">
    <property type="protein sequence ID" value="SES76601.1"/>
    <property type="molecule type" value="Genomic_DNA"/>
</dbReference>
<proteinExistence type="predicted"/>
<gene>
    <name evidence="1" type="ORF">SAMN05216326_10391</name>
</gene>
<evidence type="ECO:0000313" key="2">
    <source>
        <dbReference type="Proteomes" id="UP000199345"/>
    </source>
</evidence>
<evidence type="ECO:0000313" key="1">
    <source>
        <dbReference type="EMBL" id="SES76601.1"/>
    </source>
</evidence>
<dbReference type="Proteomes" id="UP000199345">
    <property type="component" value="Unassembled WGS sequence"/>
</dbReference>
<organism evidence="1 2">
    <name type="scientific">Nitrosomonas marina</name>
    <dbReference type="NCBI Taxonomy" id="917"/>
    <lineage>
        <taxon>Bacteria</taxon>
        <taxon>Pseudomonadati</taxon>
        <taxon>Pseudomonadota</taxon>
        <taxon>Betaproteobacteria</taxon>
        <taxon>Nitrosomonadales</taxon>
        <taxon>Nitrosomonadaceae</taxon>
        <taxon>Nitrosomonas</taxon>
    </lineage>
</organism>
<accession>A0A1H9Z521</accession>
<protein>
    <submittedName>
        <fullName evidence="1">Uncharacterized protein</fullName>
    </submittedName>
</protein>
<dbReference type="AlphaFoldDB" id="A0A1H9Z521"/>